<dbReference type="SUPFAM" id="SSF88723">
    <property type="entry name" value="PIN domain-like"/>
    <property type="match status" value="1"/>
</dbReference>
<dbReference type="SUPFAM" id="SSF47807">
    <property type="entry name" value="5' to 3' exonuclease, C-terminal subdomain"/>
    <property type="match status" value="1"/>
</dbReference>
<dbReference type="InterPro" id="IPR036279">
    <property type="entry name" value="5-3_exonuclease_C_sf"/>
</dbReference>
<reference evidence="5" key="1">
    <citation type="submission" date="2023-03" db="EMBL/GenBank/DDBJ databases">
        <title>Massive genome expansion in bonnet fungi (Mycena s.s.) driven by repeated elements and novel gene families across ecological guilds.</title>
        <authorList>
            <consortium name="Lawrence Berkeley National Laboratory"/>
            <person name="Harder C.B."/>
            <person name="Miyauchi S."/>
            <person name="Viragh M."/>
            <person name="Kuo A."/>
            <person name="Thoen E."/>
            <person name="Andreopoulos B."/>
            <person name="Lu D."/>
            <person name="Skrede I."/>
            <person name="Drula E."/>
            <person name="Henrissat B."/>
            <person name="Morin E."/>
            <person name="Kohler A."/>
            <person name="Barry K."/>
            <person name="LaButti K."/>
            <person name="Morin E."/>
            <person name="Salamov A."/>
            <person name="Lipzen A."/>
            <person name="Mereny Z."/>
            <person name="Hegedus B."/>
            <person name="Baldrian P."/>
            <person name="Stursova M."/>
            <person name="Weitz H."/>
            <person name="Taylor A."/>
            <person name="Grigoriev I.V."/>
            <person name="Nagy L.G."/>
            <person name="Martin F."/>
            <person name="Kauserud H."/>
        </authorList>
    </citation>
    <scope>NUCLEOTIDE SEQUENCE</scope>
    <source>
        <strain evidence="5">CBHHK173m</strain>
    </source>
</reference>
<dbReference type="Proteomes" id="UP001222325">
    <property type="component" value="Unassembled WGS sequence"/>
</dbReference>
<evidence type="ECO:0000259" key="4">
    <source>
        <dbReference type="SMART" id="SM00485"/>
    </source>
</evidence>
<gene>
    <name evidence="5" type="ORF">B0H15DRAFT_947303</name>
</gene>
<dbReference type="PANTHER" id="PTHR11081">
    <property type="entry name" value="FLAP ENDONUCLEASE FAMILY MEMBER"/>
    <property type="match status" value="1"/>
</dbReference>
<dbReference type="GO" id="GO:0006281">
    <property type="term" value="P:DNA repair"/>
    <property type="evidence" value="ECO:0007669"/>
    <property type="project" value="UniProtKB-ARBA"/>
</dbReference>
<dbReference type="PANTHER" id="PTHR11081:SF75">
    <property type="entry name" value="ENDONUCLEASE, PUTATIVE (AFU_ORTHOLOGUE AFUA_3G13260)-RELATED"/>
    <property type="match status" value="1"/>
</dbReference>
<dbReference type="Pfam" id="PF00752">
    <property type="entry name" value="XPG_N"/>
    <property type="match status" value="1"/>
</dbReference>
<dbReference type="Gene3D" id="3.40.50.1010">
    <property type="entry name" value="5'-nuclease"/>
    <property type="match status" value="2"/>
</dbReference>
<dbReference type="Pfam" id="PF00867">
    <property type="entry name" value="XPG_I"/>
    <property type="match status" value="1"/>
</dbReference>
<dbReference type="AlphaFoldDB" id="A0AAD6U7M0"/>
<feature type="domain" description="XPG N-terminal" evidence="4">
    <location>
        <begin position="1"/>
        <end position="107"/>
    </location>
</feature>
<accession>A0AAD6U7M0</accession>
<proteinExistence type="predicted"/>
<evidence type="ECO:0000256" key="2">
    <source>
        <dbReference type="ARBA" id="ARBA00022801"/>
    </source>
</evidence>
<dbReference type="InterPro" id="IPR006085">
    <property type="entry name" value="XPG_DNA_repair_N"/>
</dbReference>
<dbReference type="SMART" id="SM00484">
    <property type="entry name" value="XPGI"/>
    <property type="match status" value="1"/>
</dbReference>
<protein>
    <submittedName>
        <fullName evidence="5">PIN domain-like protein</fullName>
    </submittedName>
</protein>
<name>A0AAD6U7M0_9AGAR</name>
<dbReference type="GO" id="GO:0017108">
    <property type="term" value="F:5'-flap endonuclease activity"/>
    <property type="evidence" value="ECO:0007669"/>
    <property type="project" value="TreeGrafter"/>
</dbReference>
<dbReference type="EMBL" id="JARJCN010000015">
    <property type="protein sequence ID" value="KAJ7093974.1"/>
    <property type="molecule type" value="Genomic_DNA"/>
</dbReference>
<dbReference type="CDD" id="cd09870">
    <property type="entry name" value="PIN_YEN1"/>
    <property type="match status" value="1"/>
</dbReference>
<evidence type="ECO:0000313" key="6">
    <source>
        <dbReference type="Proteomes" id="UP001222325"/>
    </source>
</evidence>
<evidence type="ECO:0000313" key="5">
    <source>
        <dbReference type="EMBL" id="KAJ7093974.1"/>
    </source>
</evidence>
<keyword evidence="2" id="KW-0378">Hydrolase</keyword>
<dbReference type="InterPro" id="IPR006084">
    <property type="entry name" value="XPG/Rad2"/>
</dbReference>
<dbReference type="SMART" id="SM00485">
    <property type="entry name" value="XPGN"/>
    <property type="match status" value="1"/>
</dbReference>
<dbReference type="PRINTS" id="PR00853">
    <property type="entry name" value="XPGRADSUPER"/>
</dbReference>
<comment type="caution">
    <text evidence="5">The sequence shown here is derived from an EMBL/GenBank/DDBJ whole genome shotgun (WGS) entry which is preliminary data.</text>
</comment>
<keyword evidence="1" id="KW-0540">Nuclease</keyword>
<keyword evidence="6" id="KW-1185">Reference proteome</keyword>
<sequence length="490" mass="53915">MGIDGLWKELESVEQKISLHNLAVGTGFIGNATGARGFRLGIDASGWMYRACYLHGNTESPELVALFSRCSRLYRLPFIPVFIFDGADRPAMKRGKVIRGNDHWLTAPFQRMLDGFGFDWIMAPGEAEAMLSEMTTSGIPVRIDAILTDDSDAFVFGASVVLRIRSEDNDHFEASRYSAHDIATVLGLSREGLILIAILAGGDYSDGLRGCGLAIATGLARAGLGQQLISGLDDQSRANSVAFLRNWCESLRSELETNASGHLPHRCKQLASQLPADFPSLDVINLYRHPIILSKAATRGLAFRAPRLDILAQFSEAHFGWGDSIGILRHFADQLFAGLVIRELTQRALVNDGIEAAPNAPSIIRRIVGKRCHQSTGHLVELRVVLDLDSTIMRSALQPITGRRDPPQGAQKAVAEWITTRLPKVRAWVPKSMVEHVYPVMVLDYVCLQENPGKKTKSSARMVTIVQPTEFIQMSRLLGRPLPSKSAIRQ</sequence>
<organism evidence="5 6">
    <name type="scientific">Mycena belliarum</name>
    <dbReference type="NCBI Taxonomy" id="1033014"/>
    <lineage>
        <taxon>Eukaryota</taxon>
        <taxon>Fungi</taxon>
        <taxon>Dikarya</taxon>
        <taxon>Basidiomycota</taxon>
        <taxon>Agaricomycotina</taxon>
        <taxon>Agaricomycetes</taxon>
        <taxon>Agaricomycetidae</taxon>
        <taxon>Agaricales</taxon>
        <taxon>Marasmiineae</taxon>
        <taxon>Mycenaceae</taxon>
        <taxon>Mycena</taxon>
    </lineage>
</organism>
<dbReference type="InterPro" id="IPR029060">
    <property type="entry name" value="PIN-like_dom_sf"/>
</dbReference>
<evidence type="ECO:0000259" key="3">
    <source>
        <dbReference type="SMART" id="SM00484"/>
    </source>
</evidence>
<feature type="domain" description="XPG-I" evidence="3">
    <location>
        <begin position="114"/>
        <end position="188"/>
    </location>
</feature>
<dbReference type="InterPro" id="IPR006086">
    <property type="entry name" value="XPG-I_dom"/>
</dbReference>
<evidence type="ECO:0000256" key="1">
    <source>
        <dbReference type="ARBA" id="ARBA00022722"/>
    </source>
</evidence>